<dbReference type="GO" id="GO:0022625">
    <property type="term" value="C:cytosolic large ribosomal subunit"/>
    <property type="evidence" value="ECO:0007669"/>
    <property type="project" value="TreeGrafter"/>
</dbReference>
<keyword evidence="7" id="KW-1185">Reference proteome</keyword>
<evidence type="ECO:0000256" key="1">
    <source>
        <dbReference type="ARBA" id="ARBA00006592"/>
    </source>
</evidence>
<sequence length="249" mass="28103">MTVCGVTGCRRKDRVLDNVHSINTDTHTQPKSHAISSGAVRGMEVYSLAYLLFSLIVVDSNRFQSHYTMVNTNYVRVGRLVRIIRGPRADKVGVITDIIDATRVLVENPEDNKMWRHVQNVKNIEPLKFNIAISRNIKTATLKSALGEKKTLEKYSATTTAKRIAAKKALATSSDFERYQLRVAKRSRAHWTRKIFDEADKKKAVSWHAIQLKKLKKSAGKFDKKKGASARIQKAQARSKARLAKKTKA</sequence>
<dbReference type="InterPro" id="IPR002784">
    <property type="entry name" value="Ribosomal_eL14_dom"/>
</dbReference>
<evidence type="ECO:0000256" key="3">
    <source>
        <dbReference type="ARBA" id="ARBA00023274"/>
    </source>
</evidence>
<accession>A0A0S4IV19</accession>
<dbReference type="Gene3D" id="2.30.30.30">
    <property type="match status" value="1"/>
</dbReference>
<dbReference type="GO" id="GO:0003735">
    <property type="term" value="F:structural constituent of ribosome"/>
    <property type="evidence" value="ECO:0007669"/>
    <property type="project" value="InterPro"/>
</dbReference>
<protein>
    <submittedName>
        <fullName evidence="6">40S ribosomal protein L14, putative</fullName>
    </submittedName>
</protein>
<proteinExistence type="inferred from homology"/>
<feature type="region of interest" description="Disordered" evidence="4">
    <location>
        <begin position="218"/>
        <end position="249"/>
    </location>
</feature>
<evidence type="ECO:0000256" key="2">
    <source>
        <dbReference type="ARBA" id="ARBA00022980"/>
    </source>
</evidence>
<dbReference type="InterPro" id="IPR041985">
    <property type="entry name" value="Ribosomal_eL14_KOW"/>
</dbReference>
<dbReference type="GO" id="GO:0006412">
    <property type="term" value="P:translation"/>
    <property type="evidence" value="ECO:0007669"/>
    <property type="project" value="InterPro"/>
</dbReference>
<name>A0A0S4IV19_BODSA</name>
<feature type="compositionally biased region" description="Basic residues" evidence="4">
    <location>
        <begin position="237"/>
        <end position="249"/>
    </location>
</feature>
<evidence type="ECO:0000313" key="7">
    <source>
        <dbReference type="Proteomes" id="UP000051952"/>
    </source>
</evidence>
<dbReference type="InterPro" id="IPR008991">
    <property type="entry name" value="Translation_prot_SH3-like_sf"/>
</dbReference>
<dbReference type="Proteomes" id="UP000051952">
    <property type="component" value="Unassembled WGS sequence"/>
</dbReference>
<evidence type="ECO:0000256" key="4">
    <source>
        <dbReference type="SAM" id="MobiDB-lite"/>
    </source>
</evidence>
<dbReference type="InterPro" id="IPR005824">
    <property type="entry name" value="KOW"/>
</dbReference>
<dbReference type="GO" id="GO:0003723">
    <property type="term" value="F:RNA binding"/>
    <property type="evidence" value="ECO:0007669"/>
    <property type="project" value="InterPro"/>
</dbReference>
<feature type="domain" description="KOW" evidence="5">
    <location>
        <begin position="74"/>
        <end position="101"/>
    </location>
</feature>
<dbReference type="SUPFAM" id="SSF50104">
    <property type="entry name" value="Translation proteins SH3-like domain"/>
    <property type="match status" value="1"/>
</dbReference>
<dbReference type="AlphaFoldDB" id="A0A0S4IV19"/>
<dbReference type="OrthoDB" id="251811at2759"/>
<dbReference type="Pfam" id="PF00467">
    <property type="entry name" value="KOW"/>
    <property type="match status" value="1"/>
</dbReference>
<comment type="similarity">
    <text evidence="1">Belongs to the eukaryotic ribosomal protein eL14 family.</text>
</comment>
<keyword evidence="2 6" id="KW-0689">Ribosomal protein</keyword>
<dbReference type="InterPro" id="IPR039660">
    <property type="entry name" value="Ribosomal_eL14"/>
</dbReference>
<dbReference type="CDD" id="cd06088">
    <property type="entry name" value="KOW_RPL14"/>
    <property type="match status" value="1"/>
</dbReference>
<dbReference type="InterPro" id="IPR014722">
    <property type="entry name" value="Rib_uL2_dom2"/>
</dbReference>
<dbReference type="GO" id="GO:0042273">
    <property type="term" value="P:ribosomal large subunit biogenesis"/>
    <property type="evidence" value="ECO:0007669"/>
    <property type="project" value="TreeGrafter"/>
</dbReference>
<evidence type="ECO:0000259" key="5">
    <source>
        <dbReference type="SMART" id="SM00739"/>
    </source>
</evidence>
<dbReference type="EMBL" id="CYKH01000493">
    <property type="protein sequence ID" value="CUG01478.1"/>
    <property type="molecule type" value="Genomic_DNA"/>
</dbReference>
<dbReference type="OMA" id="SINTDTH"/>
<dbReference type="SMART" id="SM00739">
    <property type="entry name" value="KOW"/>
    <property type="match status" value="1"/>
</dbReference>
<keyword evidence="3" id="KW-0687">Ribonucleoprotein</keyword>
<reference evidence="7" key="1">
    <citation type="submission" date="2015-09" db="EMBL/GenBank/DDBJ databases">
        <authorList>
            <consortium name="Pathogen Informatics"/>
        </authorList>
    </citation>
    <scope>NUCLEOTIDE SEQUENCE [LARGE SCALE GENOMIC DNA]</scope>
    <source>
        <strain evidence="7">Lake Konstanz</strain>
    </source>
</reference>
<dbReference type="PANTHER" id="PTHR11127">
    <property type="entry name" value="60S RIBOSOMAL PROTEIN L14"/>
    <property type="match status" value="1"/>
</dbReference>
<dbReference type="Pfam" id="PF01929">
    <property type="entry name" value="Ribosomal_L14e"/>
    <property type="match status" value="1"/>
</dbReference>
<gene>
    <name evidence="6" type="ORF">BSAL_04465</name>
</gene>
<organism evidence="6 7">
    <name type="scientific">Bodo saltans</name>
    <name type="common">Flagellated protozoan</name>
    <dbReference type="NCBI Taxonomy" id="75058"/>
    <lineage>
        <taxon>Eukaryota</taxon>
        <taxon>Discoba</taxon>
        <taxon>Euglenozoa</taxon>
        <taxon>Kinetoplastea</taxon>
        <taxon>Metakinetoplastina</taxon>
        <taxon>Eubodonida</taxon>
        <taxon>Bodonidae</taxon>
        <taxon>Bodo</taxon>
    </lineage>
</organism>
<dbReference type="VEuPathDB" id="TriTrypDB:BSAL_04465"/>
<dbReference type="PANTHER" id="PTHR11127:SF2">
    <property type="entry name" value="LARGE RIBOSOMAL SUBUNIT PROTEIN EL14"/>
    <property type="match status" value="1"/>
</dbReference>
<evidence type="ECO:0000313" key="6">
    <source>
        <dbReference type="EMBL" id="CUG01478.1"/>
    </source>
</evidence>